<accession>A0A7I7SDT8</accession>
<sequence length="386" mass="42662">MTTLLLRRTVEAPAAVVWALLTDPDAMNTWSTARIELLDAGDRGRADGVGALRRVHLPGGRTRLTEVIHAAAAPHKFGYTVVGGAAALREHTGRISLHAAGAQGTEIRWEVVMRFAIPGMAAVIRPLIGRELATSLRRLAEVAPTAPAPAEPAPPPRRLGAGDLPALREDVAAVLAEQRGIADRLAGAGDPKQWFARVYQYVTEEQLAHLESGRVDNPEWVLRLIPAFHELYRRNLVAFERGEPTEEPWRKAWGLAERAGETGSSTRMMKALLLGVAAHIEADLPRALRSVYVEHFAERVDYVYFRADYLRMADVFRIASDRLMGDLPRTYTPTWLRLTRALLPPELRDQLMRRYYDIPRRRLAAFAAGGRPPHDTAEAPLAGADG</sequence>
<dbReference type="RefSeq" id="WP_069392427.1">
    <property type="nucleotide sequence ID" value="NZ_AP022594.1"/>
</dbReference>
<dbReference type="Proteomes" id="UP000193577">
    <property type="component" value="Unassembled WGS sequence"/>
</dbReference>
<reference evidence="1 2" key="1">
    <citation type="submission" date="2017-04" db="EMBL/GenBank/DDBJ databases">
        <title>The new phylogeny of genus Mycobacterium.</title>
        <authorList>
            <person name="Tortoli E."/>
            <person name="Trovato A."/>
            <person name="Cirillo D.M."/>
        </authorList>
    </citation>
    <scope>NUCLEOTIDE SEQUENCE [LARGE SCALE GENOMIC DNA]</scope>
    <source>
        <strain evidence="1 2">KCTC 19819</strain>
    </source>
</reference>
<dbReference type="Gene3D" id="3.30.530.20">
    <property type="match status" value="1"/>
</dbReference>
<dbReference type="EMBL" id="NCXO01000002">
    <property type="protein sequence ID" value="OSC35727.1"/>
    <property type="molecule type" value="Genomic_DNA"/>
</dbReference>
<comment type="caution">
    <text evidence="1">The sequence shown here is derived from an EMBL/GenBank/DDBJ whole genome shotgun (WGS) entry which is preliminary data.</text>
</comment>
<dbReference type="InterPro" id="IPR046037">
    <property type="entry name" value="DUF5995"/>
</dbReference>
<protein>
    <submittedName>
        <fullName evidence="1">Uncharacterized protein</fullName>
    </submittedName>
</protein>
<dbReference type="Pfam" id="PF10604">
    <property type="entry name" value="Polyketide_cyc2"/>
    <property type="match status" value="1"/>
</dbReference>
<gene>
    <name evidence="1" type="ORF">B8W67_01230</name>
</gene>
<evidence type="ECO:0000313" key="1">
    <source>
        <dbReference type="EMBL" id="OSC35727.1"/>
    </source>
</evidence>
<dbReference type="OrthoDB" id="4545830at2"/>
<dbReference type="SUPFAM" id="SSF55961">
    <property type="entry name" value="Bet v1-like"/>
    <property type="match status" value="1"/>
</dbReference>
<evidence type="ECO:0000313" key="2">
    <source>
        <dbReference type="Proteomes" id="UP000193577"/>
    </source>
</evidence>
<keyword evidence="2" id="KW-1185">Reference proteome</keyword>
<dbReference type="InterPro" id="IPR019587">
    <property type="entry name" value="Polyketide_cyclase/dehydratase"/>
</dbReference>
<dbReference type="AlphaFoldDB" id="A0A7I7SDT8"/>
<dbReference type="Pfam" id="PF19458">
    <property type="entry name" value="DUF5995"/>
    <property type="match status" value="1"/>
</dbReference>
<organism evidence="1 2">
    <name type="scientific">Mycolicibacillus koreensis</name>
    <dbReference type="NCBI Taxonomy" id="1069220"/>
    <lineage>
        <taxon>Bacteria</taxon>
        <taxon>Bacillati</taxon>
        <taxon>Actinomycetota</taxon>
        <taxon>Actinomycetes</taxon>
        <taxon>Mycobacteriales</taxon>
        <taxon>Mycobacteriaceae</taxon>
        <taxon>Mycolicibacillus</taxon>
    </lineage>
</organism>
<dbReference type="CDD" id="cd07821">
    <property type="entry name" value="PYR_PYL_RCAR_like"/>
    <property type="match status" value="1"/>
</dbReference>
<proteinExistence type="predicted"/>
<dbReference type="InterPro" id="IPR023393">
    <property type="entry name" value="START-like_dom_sf"/>
</dbReference>
<name>A0A7I7SDT8_9MYCO</name>